<sequence>MACFEACPTFDQPCSLTCQFGYK</sequence>
<proteinExistence type="predicted"/>
<dbReference type="AlphaFoldDB" id="A0A8S2KTZ1"/>
<dbReference type="EMBL" id="CAJNOK010081371">
    <property type="protein sequence ID" value="CAF1683282.1"/>
    <property type="molecule type" value="Genomic_DNA"/>
</dbReference>
<dbReference type="EMBL" id="CAJOBA010011112">
    <property type="protein sequence ID" value="CAF3869180.1"/>
    <property type="molecule type" value="Genomic_DNA"/>
</dbReference>
<feature type="non-terminal residue" evidence="2">
    <location>
        <position position="23"/>
    </location>
</feature>
<protein>
    <submittedName>
        <fullName evidence="2">Uncharacterized protein</fullName>
    </submittedName>
</protein>
<dbReference type="Proteomes" id="UP000682733">
    <property type="component" value="Unassembled WGS sequence"/>
</dbReference>
<reference evidence="2" key="1">
    <citation type="submission" date="2021-02" db="EMBL/GenBank/DDBJ databases">
        <authorList>
            <person name="Nowell W R."/>
        </authorList>
    </citation>
    <scope>NUCLEOTIDE SEQUENCE</scope>
</reference>
<organism evidence="2 3">
    <name type="scientific">Didymodactylos carnosus</name>
    <dbReference type="NCBI Taxonomy" id="1234261"/>
    <lineage>
        <taxon>Eukaryota</taxon>
        <taxon>Metazoa</taxon>
        <taxon>Spiralia</taxon>
        <taxon>Gnathifera</taxon>
        <taxon>Rotifera</taxon>
        <taxon>Eurotatoria</taxon>
        <taxon>Bdelloidea</taxon>
        <taxon>Philodinida</taxon>
        <taxon>Philodinidae</taxon>
        <taxon>Didymodactylos</taxon>
    </lineage>
</organism>
<dbReference type="Proteomes" id="UP000677228">
    <property type="component" value="Unassembled WGS sequence"/>
</dbReference>
<accession>A0A8S2KTZ1</accession>
<evidence type="ECO:0000313" key="3">
    <source>
        <dbReference type="Proteomes" id="UP000682733"/>
    </source>
</evidence>
<gene>
    <name evidence="1" type="ORF">OVA965_LOCUS46138</name>
    <name evidence="2" type="ORF">TMI583_LOCUS19578</name>
</gene>
<comment type="caution">
    <text evidence="2">The sequence shown here is derived from an EMBL/GenBank/DDBJ whole genome shotgun (WGS) entry which is preliminary data.</text>
</comment>
<name>A0A8S2KTZ1_9BILA</name>
<evidence type="ECO:0000313" key="1">
    <source>
        <dbReference type="EMBL" id="CAF1683282.1"/>
    </source>
</evidence>
<evidence type="ECO:0000313" key="2">
    <source>
        <dbReference type="EMBL" id="CAF3869180.1"/>
    </source>
</evidence>